<feature type="binding site" evidence="2">
    <location>
        <position position="363"/>
    </location>
    <ligand>
        <name>Zn(2+)</name>
        <dbReference type="ChEBI" id="CHEBI:29105"/>
        <note>catalytic</note>
    </ligand>
</feature>
<proteinExistence type="predicted"/>
<evidence type="ECO:0000313" key="4">
    <source>
        <dbReference type="EMBL" id="SFG92205.1"/>
    </source>
</evidence>
<dbReference type="Gene3D" id="1.10.390.10">
    <property type="entry name" value="Neutral Protease Domain 2"/>
    <property type="match status" value="1"/>
</dbReference>
<keyword evidence="5" id="KW-1185">Reference proteome</keyword>
<evidence type="ECO:0000256" key="2">
    <source>
        <dbReference type="PIRSR" id="PIRSR634015-3"/>
    </source>
</evidence>
<evidence type="ECO:0000259" key="3">
    <source>
        <dbReference type="Pfam" id="PF01433"/>
    </source>
</evidence>
<dbReference type="GO" id="GO:0008270">
    <property type="term" value="F:zinc ion binding"/>
    <property type="evidence" value="ECO:0007669"/>
    <property type="project" value="InterPro"/>
</dbReference>
<evidence type="ECO:0000256" key="1">
    <source>
        <dbReference type="PIRSR" id="PIRSR634015-1"/>
    </source>
</evidence>
<dbReference type="Proteomes" id="UP000198752">
    <property type="component" value="Unassembled WGS sequence"/>
</dbReference>
<dbReference type="RefSeq" id="WP_093674600.1">
    <property type="nucleotide sequence ID" value="NZ_FOOY01000030.1"/>
</dbReference>
<feature type="active site" description="Proton donor" evidence="1">
    <location>
        <position position="416"/>
    </location>
</feature>
<dbReference type="PANTHER" id="PTHR45726:SF3">
    <property type="entry name" value="LEUKOTRIENE A-4 HYDROLASE"/>
    <property type="match status" value="1"/>
</dbReference>
<sequence length="480" mass="55829">MKKKLIMIGAILTVFIVTLLIFEIGKPIHLQPANEIQENNTKKMQQVFVPKSVPAGNQSDYTIHLSMKKNGTFHVNAMVEIKNTSSDSWDKLVFYFIPNMFTKKNDPDVDQPATNHINTIKVNGYSNSHRLIKDTLNIPLKKNLSPGRKAKVYFSYDFTVPKGGKRFTQRNGNFYLAEFYPMIATYRNHTWNAAPYQFINSETYHTTFSDFKVVYDIPKEYTMTSTSEEDIFPSKSKGSFSVKKSKEVFIALLKSPYVTTVKVDDTMIRIFSINKEECEEIRTEAASAFTYYERKMGRYPRHQLDIVLGEMGMEYPGIVTAGYLRNGPLDLKGLKWEVDHEIAHQWFYGVVSNDPYHDGWLDEGMVTFAQGLLNIYRSKKAIDYTYIDKIVKEYNKYPVNLPLDQYPPTLRSTYIYGKASSALFKLFKHRGGQKEAEKFLNAYYHFYQYKEVDSKEFIRFTKAYFNIKDDDIFKGWLSVR</sequence>
<dbReference type="PANTHER" id="PTHR45726">
    <property type="entry name" value="LEUKOTRIENE A-4 HYDROLASE"/>
    <property type="match status" value="1"/>
</dbReference>
<dbReference type="OrthoDB" id="9814383at2"/>
<dbReference type="CDD" id="cd09604">
    <property type="entry name" value="M1_APN_like"/>
    <property type="match status" value="1"/>
</dbReference>
<feature type="active site" description="Proton acceptor" evidence="1">
    <location>
        <position position="341"/>
    </location>
</feature>
<organism evidence="4 5">
    <name type="scientific">Sporolactobacillus nakayamae</name>
    <dbReference type="NCBI Taxonomy" id="269670"/>
    <lineage>
        <taxon>Bacteria</taxon>
        <taxon>Bacillati</taxon>
        <taxon>Bacillota</taxon>
        <taxon>Bacilli</taxon>
        <taxon>Bacillales</taxon>
        <taxon>Sporolactobacillaceae</taxon>
        <taxon>Sporolactobacillus</taxon>
    </lineage>
</organism>
<feature type="binding site" evidence="2">
    <location>
        <position position="340"/>
    </location>
    <ligand>
        <name>Zn(2+)</name>
        <dbReference type="ChEBI" id="CHEBI:29105"/>
        <note>catalytic</note>
    </ligand>
</feature>
<comment type="cofactor">
    <cofactor evidence="2">
        <name>Zn(2+)</name>
        <dbReference type="ChEBI" id="CHEBI:29105"/>
    </cofactor>
    <text evidence="2">Binds 1 zinc ion per subunit.</text>
</comment>
<keyword evidence="2" id="KW-0862">Zinc</keyword>
<dbReference type="SUPFAM" id="SSF55486">
    <property type="entry name" value="Metalloproteases ('zincins'), catalytic domain"/>
    <property type="match status" value="1"/>
</dbReference>
<protein>
    <submittedName>
        <fullName evidence="4">Peptidase family M1</fullName>
    </submittedName>
</protein>
<dbReference type="InterPro" id="IPR014782">
    <property type="entry name" value="Peptidase_M1_dom"/>
</dbReference>
<keyword evidence="2" id="KW-0479">Metal-binding</keyword>
<gene>
    <name evidence="4" type="ORF">SAMN02982927_03235</name>
</gene>
<reference evidence="5" key="1">
    <citation type="submission" date="2016-10" db="EMBL/GenBank/DDBJ databases">
        <authorList>
            <person name="Varghese N."/>
            <person name="Submissions S."/>
        </authorList>
    </citation>
    <scope>NUCLEOTIDE SEQUENCE [LARGE SCALE GENOMIC DNA]</scope>
    <source>
        <strain evidence="5">ATCC 700379</strain>
    </source>
</reference>
<dbReference type="STRING" id="269670.SAMN02982927_03235"/>
<dbReference type="GO" id="GO:0008237">
    <property type="term" value="F:metallopeptidase activity"/>
    <property type="evidence" value="ECO:0007669"/>
    <property type="project" value="InterPro"/>
</dbReference>
<feature type="binding site" evidence="2">
    <location>
        <position position="344"/>
    </location>
    <ligand>
        <name>Zn(2+)</name>
        <dbReference type="ChEBI" id="CHEBI:29105"/>
        <note>catalytic</note>
    </ligand>
</feature>
<dbReference type="InterPro" id="IPR027268">
    <property type="entry name" value="Peptidase_M4/M1_CTD_sf"/>
</dbReference>
<feature type="domain" description="Peptidase M1 membrane alanine aminopeptidase" evidence="3">
    <location>
        <begin position="338"/>
        <end position="468"/>
    </location>
</feature>
<evidence type="ECO:0000313" key="5">
    <source>
        <dbReference type="Proteomes" id="UP000198752"/>
    </source>
</evidence>
<dbReference type="Pfam" id="PF01433">
    <property type="entry name" value="Peptidase_M1"/>
    <property type="match status" value="1"/>
</dbReference>
<dbReference type="AlphaFoldDB" id="A0A1I2VS99"/>
<accession>A0A1I2VS99</accession>
<name>A0A1I2VS99_9BACL</name>
<dbReference type="InterPro" id="IPR034015">
    <property type="entry name" value="M1_LTA4H"/>
</dbReference>
<dbReference type="EMBL" id="FOOY01000030">
    <property type="protein sequence ID" value="SFG92205.1"/>
    <property type="molecule type" value="Genomic_DNA"/>
</dbReference>